<feature type="domain" description="Endonuclease GajA/Old nuclease/RecF-like AAA" evidence="2">
    <location>
        <begin position="1"/>
        <end position="73"/>
    </location>
</feature>
<dbReference type="EMBL" id="LR700647">
    <property type="protein sequence ID" value="VVM15734.1"/>
    <property type="molecule type" value="Genomic_DNA"/>
</dbReference>
<dbReference type="Pfam" id="PF13175">
    <property type="entry name" value="AAA_15"/>
    <property type="match status" value="1"/>
</dbReference>
<evidence type="ECO:0008006" key="5">
    <source>
        <dbReference type="Google" id="ProtNLM"/>
    </source>
</evidence>
<evidence type="ECO:0000259" key="2">
    <source>
        <dbReference type="Pfam" id="PF13175"/>
    </source>
</evidence>
<gene>
    <name evidence="4" type="ORF">PS683_04055</name>
</gene>
<dbReference type="SUPFAM" id="SSF52540">
    <property type="entry name" value="P-loop containing nucleoside triphosphate hydrolases"/>
    <property type="match status" value="1"/>
</dbReference>
<reference evidence="4" key="1">
    <citation type="submission" date="2019-09" db="EMBL/GenBank/DDBJ databases">
        <authorList>
            <person name="Chandra G."/>
            <person name="Truman W A."/>
        </authorList>
    </citation>
    <scope>NUCLEOTIDE SEQUENCE</scope>
    <source>
        <strain evidence="4">PS683</strain>
    </source>
</reference>
<dbReference type="InterPro" id="IPR041685">
    <property type="entry name" value="AAA_GajA/Old/RecF-like"/>
</dbReference>
<proteinExistence type="predicted"/>
<dbReference type="GO" id="GO:0016887">
    <property type="term" value="F:ATP hydrolysis activity"/>
    <property type="evidence" value="ECO:0007669"/>
    <property type="project" value="InterPro"/>
</dbReference>
<evidence type="ECO:0000313" key="4">
    <source>
        <dbReference type="EMBL" id="VVM15734.1"/>
    </source>
</evidence>
<evidence type="ECO:0000259" key="1">
    <source>
        <dbReference type="Pfam" id="PF12476"/>
    </source>
</evidence>
<feature type="domain" description="ATPase AAA-type core" evidence="3">
    <location>
        <begin position="352"/>
        <end position="483"/>
    </location>
</feature>
<dbReference type="PANTHER" id="PTHR43581:SF2">
    <property type="entry name" value="EXCINUCLEASE ATPASE SUBUNIT"/>
    <property type="match status" value="1"/>
</dbReference>
<dbReference type="PANTHER" id="PTHR43581">
    <property type="entry name" value="ATP/GTP PHOSPHATASE"/>
    <property type="match status" value="1"/>
</dbReference>
<sequence>MRITSLSLRNFKAIGPVEQRIEFRPITLLFGPNSAGKSTVVQALHYLSEVLSRNNCDPGTTQIGGKLDLGGFRNLVHLHDPDTTIELAIRLELDNNLLTGYGSDEEDEHLLLGESLGSEQVFDLSRVTTVEVRLGMSWSQQLNQAYVSAYTVSADGEPFATITTTPDQKQIALSMLNCHHTMFSALLNEDEETGTVGEALQDLVNEFATVPATRDAQSITVPLQLRTGRGAMPDFGIALPLVRSMDLPDEADSDSREGADEQTRQAERNFTYLNRYLSRIIVGSGELAHSCLQQFLYLGPLRDIPGRHYSPELSPGLARWSSGLGAWDQLYNEGERLAEKVNSWLADDKRLNAGYEVHYSEYKPFPLDSPLMIALQTNSELLESSEFVREQLEANPTRRQVTLRDQRSNIDLYPEDLGTGISQVLPVLVAALGHNKNIVAIEQPELHVHPKFQVALGELFIHAIKDEHFARDTVFILETHSEYMMLRFLRRLNETANDELEPDAPALAPEDLAVYYVNPTGDATEIKHLRLTEEGEFLDRWPNGFFPERKKELF</sequence>
<dbReference type="InterPro" id="IPR027417">
    <property type="entry name" value="P-loop_NTPase"/>
</dbReference>
<dbReference type="Pfam" id="PF13304">
    <property type="entry name" value="AAA_21"/>
    <property type="match status" value="1"/>
</dbReference>
<evidence type="ECO:0000259" key="3">
    <source>
        <dbReference type="Pfam" id="PF13304"/>
    </source>
</evidence>
<feature type="domain" description="DUF3696" evidence="1">
    <location>
        <begin position="507"/>
        <end position="553"/>
    </location>
</feature>
<dbReference type="InterPro" id="IPR051396">
    <property type="entry name" value="Bact_Antivir_Def_Nuclease"/>
</dbReference>
<dbReference type="GO" id="GO:0005524">
    <property type="term" value="F:ATP binding"/>
    <property type="evidence" value="ECO:0007669"/>
    <property type="project" value="InterPro"/>
</dbReference>
<organism evidence="4">
    <name type="scientific">Pseudomonas fluorescens</name>
    <dbReference type="NCBI Taxonomy" id="294"/>
    <lineage>
        <taxon>Bacteria</taxon>
        <taxon>Pseudomonadati</taxon>
        <taxon>Pseudomonadota</taxon>
        <taxon>Gammaproteobacteria</taxon>
        <taxon>Pseudomonadales</taxon>
        <taxon>Pseudomonadaceae</taxon>
        <taxon>Pseudomonas</taxon>
    </lineage>
</organism>
<dbReference type="Pfam" id="PF12476">
    <property type="entry name" value="DUF3696"/>
    <property type="match status" value="1"/>
</dbReference>
<protein>
    <recommendedName>
        <fullName evidence="5">AAA domain-containing protein</fullName>
    </recommendedName>
</protein>
<dbReference type="Gene3D" id="3.40.50.300">
    <property type="entry name" value="P-loop containing nucleotide triphosphate hydrolases"/>
    <property type="match status" value="1"/>
</dbReference>
<name>A0A5E6MWS4_PSEFL</name>
<dbReference type="AlphaFoldDB" id="A0A5E6MWS4"/>
<dbReference type="InterPro" id="IPR022532">
    <property type="entry name" value="DUF3696"/>
</dbReference>
<dbReference type="InterPro" id="IPR003959">
    <property type="entry name" value="ATPase_AAA_core"/>
</dbReference>
<accession>A0A5E6MWS4</accession>